<dbReference type="InterPro" id="IPR023203">
    <property type="entry name" value="TTHA0068_sf"/>
</dbReference>
<accession>A0A6J4P5B5</accession>
<dbReference type="PANTHER" id="PTHR34796:SF1">
    <property type="entry name" value="EXPRESSED PROTEIN"/>
    <property type="match status" value="1"/>
</dbReference>
<evidence type="ECO:0000313" key="1">
    <source>
        <dbReference type="EMBL" id="CAA9403152.1"/>
    </source>
</evidence>
<organism evidence="1">
    <name type="scientific">uncultured Rubrobacteraceae bacterium</name>
    <dbReference type="NCBI Taxonomy" id="349277"/>
    <lineage>
        <taxon>Bacteria</taxon>
        <taxon>Bacillati</taxon>
        <taxon>Actinomycetota</taxon>
        <taxon>Rubrobacteria</taxon>
        <taxon>Rubrobacterales</taxon>
        <taxon>Rubrobacteraceae</taxon>
        <taxon>environmental samples</taxon>
    </lineage>
</organism>
<dbReference type="PANTHER" id="PTHR34796">
    <property type="entry name" value="EXPRESSED PROTEIN"/>
    <property type="match status" value="1"/>
</dbReference>
<evidence type="ECO:0008006" key="2">
    <source>
        <dbReference type="Google" id="ProtNLM"/>
    </source>
</evidence>
<dbReference type="SUPFAM" id="SSF140663">
    <property type="entry name" value="TTHA0068-like"/>
    <property type="match status" value="1"/>
</dbReference>
<dbReference type="EMBL" id="CADCUT010000076">
    <property type="protein sequence ID" value="CAA9403152.1"/>
    <property type="molecule type" value="Genomic_DNA"/>
</dbReference>
<protein>
    <recommendedName>
        <fullName evidence="2">DUF309 domain-containing protein</fullName>
    </recommendedName>
</protein>
<dbReference type="InterPro" id="IPR005500">
    <property type="entry name" value="DUF309"/>
</dbReference>
<dbReference type="Pfam" id="PF03745">
    <property type="entry name" value="DUF309"/>
    <property type="match status" value="1"/>
</dbReference>
<gene>
    <name evidence="1" type="ORF">AVDCRST_MAG03-1356</name>
</gene>
<reference evidence="1" key="1">
    <citation type="submission" date="2020-02" db="EMBL/GenBank/DDBJ databases">
        <authorList>
            <person name="Meier V. D."/>
        </authorList>
    </citation>
    <scope>NUCLEOTIDE SEQUENCE</scope>
    <source>
        <strain evidence="1">AVDCRST_MAG03</strain>
    </source>
</reference>
<dbReference type="Gene3D" id="1.10.3450.10">
    <property type="entry name" value="TTHA0068-like"/>
    <property type="match status" value="1"/>
</dbReference>
<name>A0A6J4P5B5_9ACTN</name>
<sequence>MGAAVAAGAAAAARGSQPGLPEGLPDLVRRGIEEFNRRKFFECHEYLEEAWMEEPRRVRFLYQGILQVGVGFYHLQNGNWRGATGVLRSGIERLREFEPETLGIDVAKLVRESRRCLEELERLGRERVREFDVTRIPKVESSGVSIP</sequence>
<proteinExistence type="predicted"/>
<dbReference type="AlphaFoldDB" id="A0A6J4P5B5"/>